<feature type="domain" description="Peptidase S26" evidence="7">
    <location>
        <begin position="1"/>
        <end position="109"/>
    </location>
</feature>
<dbReference type="EC" id="3.4.21.89" evidence="4 6"/>
<dbReference type="Pfam" id="PF10502">
    <property type="entry name" value="Peptidase_S26"/>
    <property type="match status" value="1"/>
</dbReference>
<evidence type="ECO:0000256" key="3">
    <source>
        <dbReference type="ARBA" id="ARBA00009370"/>
    </source>
</evidence>
<reference evidence="8 9" key="1">
    <citation type="submission" date="2019-03" db="EMBL/GenBank/DDBJ databases">
        <title>Genomic Encyclopedia of Type Strains, Phase IV (KMG-IV): sequencing the most valuable type-strain genomes for metagenomic binning, comparative biology and taxonomic classification.</title>
        <authorList>
            <person name="Goeker M."/>
        </authorList>
    </citation>
    <scope>NUCLEOTIDE SEQUENCE [LARGE SCALE GENOMIC DNA]</scope>
    <source>
        <strain evidence="8 9">DSM 45707</strain>
    </source>
</reference>
<dbReference type="EMBL" id="SMAG01000002">
    <property type="protein sequence ID" value="TCS95752.1"/>
    <property type="molecule type" value="Genomic_DNA"/>
</dbReference>
<comment type="subcellular location">
    <subcellularLocation>
        <location evidence="2">Cell membrane</location>
        <topology evidence="2">Single-pass type II membrane protein</topology>
    </subcellularLocation>
    <subcellularLocation>
        <location evidence="6">Membrane</location>
        <topology evidence="6">Single-pass type II membrane protein</topology>
    </subcellularLocation>
</comment>
<dbReference type="InterPro" id="IPR019757">
    <property type="entry name" value="Pept_S26A_signal_pept_1_Lys-AS"/>
</dbReference>
<dbReference type="SUPFAM" id="SSF51306">
    <property type="entry name" value="LexA/Signal peptidase"/>
    <property type="match status" value="1"/>
</dbReference>
<evidence type="ECO:0000313" key="8">
    <source>
        <dbReference type="EMBL" id="TCS95752.1"/>
    </source>
</evidence>
<dbReference type="CDD" id="cd06530">
    <property type="entry name" value="S26_SPase_I"/>
    <property type="match status" value="1"/>
</dbReference>
<keyword evidence="5 6" id="KW-0378">Hydrolase</keyword>
<dbReference type="PANTHER" id="PTHR43390">
    <property type="entry name" value="SIGNAL PEPTIDASE I"/>
    <property type="match status" value="1"/>
</dbReference>
<dbReference type="Gene3D" id="2.10.109.10">
    <property type="entry name" value="Umud Fragment, subunit A"/>
    <property type="match status" value="1"/>
</dbReference>
<comment type="caution">
    <text evidence="8">The sequence shown here is derived from an EMBL/GenBank/DDBJ whole genome shotgun (WGS) entry which is preliminary data.</text>
</comment>
<dbReference type="GO" id="GO:0006465">
    <property type="term" value="P:signal peptide processing"/>
    <property type="evidence" value="ECO:0007669"/>
    <property type="project" value="InterPro"/>
</dbReference>
<protein>
    <recommendedName>
        <fullName evidence="4 6">Signal peptidase I</fullName>
        <ecNumber evidence="4 6">3.4.21.89</ecNumber>
    </recommendedName>
</protein>
<keyword evidence="6" id="KW-0645">Protease</keyword>
<dbReference type="NCBIfam" id="TIGR02227">
    <property type="entry name" value="sigpep_I_bact"/>
    <property type="match status" value="1"/>
</dbReference>
<name>A0A4R3L868_9BACL</name>
<comment type="catalytic activity">
    <reaction evidence="1 6">
        <text>Cleavage of hydrophobic, N-terminal signal or leader sequences from secreted and periplasmic proteins.</text>
        <dbReference type="EC" id="3.4.21.89"/>
    </reaction>
</comment>
<dbReference type="InterPro" id="IPR000223">
    <property type="entry name" value="Pept_S26A_signal_pept_1"/>
</dbReference>
<sequence>MSPNLDDGEIVVMKKAQGVERGEIIFFRSENYNYIKRVIGLPGDRLDLKGGRVYLNGSLLEERYLGQLDQIEIESIHVPKDHLFVLGDDRLNSIDSRHFGFIPIKNVEGIILQ</sequence>
<dbReference type="PANTHER" id="PTHR43390:SF1">
    <property type="entry name" value="CHLOROPLAST PROCESSING PEPTIDASE"/>
    <property type="match status" value="1"/>
</dbReference>
<evidence type="ECO:0000256" key="1">
    <source>
        <dbReference type="ARBA" id="ARBA00000677"/>
    </source>
</evidence>
<evidence type="ECO:0000313" key="9">
    <source>
        <dbReference type="Proteomes" id="UP000294937"/>
    </source>
</evidence>
<dbReference type="GO" id="GO:0005886">
    <property type="term" value="C:plasma membrane"/>
    <property type="evidence" value="ECO:0007669"/>
    <property type="project" value="UniProtKB-SubCell"/>
</dbReference>
<dbReference type="PROSITE" id="PS00760">
    <property type="entry name" value="SPASE_I_2"/>
    <property type="match status" value="1"/>
</dbReference>
<gene>
    <name evidence="8" type="ORF">EDD58_102332</name>
</gene>
<dbReference type="InterPro" id="IPR019533">
    <property type="entry name" value="Peptidase_S26"/>
</dbReference>
<dbReference type="AlphaFoldDB" id="A0A4R3L868"/>
<dbReference type="InterPro" id="IPR036286">
    <property type="entry name" value="LexA/Signal_pep-like_sf"/>
</dbReference>
<keyword evidence="9" id="KW-1185">Reference proteome</keyword>
<proteinExistence type="inferred from homology"/>
<accession>A0A4R3L868</accession>
<dbReference type="GO" id="GO:0004252">
    <property type="term" value="F:serine-type endopeptidase activity"/>
    <property type="evidence" value="ECO:0007669"/>
    <property type="project" value="InterPro"/>
</dbReference>
<evidence type="ECO:0000256" key="4">
    <source>
        <dbReference type="ARBA" id="ARBA00013208"/>
    </source>
</evidence>
<dbReference type="PRINTS" id="PR00727">
    <property type="entry name" value="LEADERPTASE"/>
</dbReference>
<evidence type="ECO:0000259" key="7">
    <source>
        <dbReference type="Pfam" id="PF10502"/>
    </source>
</evidence>
<dbReference type="Proteomes" id="UP000294937">
    <property type="component" value="Unassembled WGS sequence"/>
</dbReference>
<evidence type="ECO:0000256" key="5">
    <source>
        <dbReference type="ARBA" id="ARBA00022801"/>
    </source>
</evidence>
<organism evidence="8 9">
    <name type="scientific">Hazenella coriacea</name>
    <dbReference type="NCBI Taxonomy" id="1179467"/>
    <lineage>
        <taxon>Bacteria</taxon>
        <taxon>Bacillati</taxon>
        <taxon>Bacillota</taxon>
        <taxon>Bacilli</taxon>
        <taxon>Bacillales</taxon>
        <taxon>Thermoactinomycetaceae</taxon>
        <taxon>Hazenella</taxon>
    </lineage>
</organism>
<evidence type="ECO:0000256" key="2">
    <source>
        <dbReference type="ARBA" id="ARBA00004401"/>
    </source>
</evidence>
<dbReference type="GO" id="GO:0009003">
    <property type="term" value="F:signal peptidase activity"/>
    <property type="evidence" value="ECO:0007669"/>
    <property type="project" value="UniProtKB-EC"/>
</dbReference>
<evidence type="ECO:0000256" key="6">
    <source>
        <dbReference type="RuleBase" id="RU362042"/>
    </source>
</evidence>
<comment type="similarity">
    <text evidence="3 6">Belongs to the peptidase S26 family.</text>
</comment>